<keyword evidence="2" id="KW-1185">Reference proteome</keyword>
<dbReference type="EMBL" id="JAUSUB010000001">
    <property type="protein sequence ID" value="MDQ0268205.1"/>
    <property type="molecule type" value="Genomic_DNA"/>
</dbReference>
<evidence type="ECO:0000313" key="2">
    <source>
        <dbReference type="Proteomes" id="UP001238088"/>
    </source>
</evidence>
<organism evidence="1 2">
    <name type="scientific">Cytobacillus purgationiresistens</name>
    <dbReference type="NCBI Taxonomy" id="863449"/>
    <lineage>
        <taxon>Bacteria</taxon>
        <taxon>Bacillati</taxon>
        <taxon>Bacillota</taxon>
        <taxon>Bacilli</taxon>
        <taxon>Bacillales</taxon>
        <taxon>Bacillaceae</taxon>
        <taxon>Cytobacillus</taxon>
    </lineage>
</organism>
<dbReference type="RefSeq" id="WP_307470794.1">
    <property type="nucleotide sequence ID" value="NZ_JAUSUB010000001.1"/>
</dbReference>
<accession>A0ABU0ADM9</accession>
<gene>
    <name evidence="1" type="ORF">J2S17_000074</name>
</gene>
<protein>
    <submittedName>
        <fullName evidence="1">Uncharacterized protein</fullName>
    </submittedName>
</protein>
<sequence>MNVGSIDPDKPIVRSQHILTAQGHAFIEFGIELSKMMQLTNEETIDFYRGKKNHYMEYSLKSL</sequence>
<comment type="caution">
    <text evidence="1">The sequence shown here is derived from an EMBL/GenBank/DDBJ whole genome shotgun (WGS) entry which is preliminary data.</text>
</comment>
<reference evidence="1 2" key="1">
    <citation type="submission" date="2023-07" db="EMBL/GenBank/DDBJ databases">
        <title>Genomic Encyclopedia of Type Strains, Phase IV (KMG-IV): sequencing the most valuable type-strain genomes for metagenomic binning, comparative biology and taxonomic classification.</title>
        <authorList>
            <person name="Goeker M."/>
        </authorList>
    </citation>
    <scope>NUCLEOTIDE SEQUENCE [LARGE SCALE GENOMIC DNA]</scope>
    <source>
        <strain evidence="1 2">DSM 23494</strain>
    </source>
</reference>
<proteinExistence type="predicted"/>
<name>A0ABU0ADM9_9BACI</name>
<dbReference type="Proteomes" id="UP001238088">
    <property type="component" value="Unassembled WGS sequence"/>
</dbReference>
<evidence type="ECO:0000313" key="1">
    <source>
        <dbReference type="EMBL" id="MDQ0268205.1"/>
    </source>
</evidence>